<evidence type="ECO:0000313" key="2">
    <source>
        <dbReference type="Proteomes" id="UP000011571"/>
    </source>
</evidence>
<name>M0H7V3_HALGM</name>
<dbReference type="AlphaFoldDB" id="M0H7V3"/>
<protein>
    <submittedName>
        <fullName evidence="1">Magnesium and cobalt efflux protein corC</fullName>
    </submittedName>
</protein>
<gene>
    <name evidence="1" type="ORF">C454_11878</name>
</gene>
<dbReference type="EMBL" id="AOLJ01000018">
    <property type="protein sequence ID" value="ELZ79898.1"/>
    <property type="molecule type" value="Genomic_DNA"/>
</dbReference>
<dbReference type="PATRIC" id="fig|1227459.3.peg.2331"/>
<dbReference type="Proteomes" id="UP000011571">
    <property type="component" value="Unassembled WGS sequence"/>
</dbReference>
<reference evidence="1 2" key="1">
    <citation type="journal article" date="2014" name="PLoS Genet.">
        <title>Phylogenetically driven sequencing of extremely halophilic archaea reveals strategies for static and dynamic osmo-response.</title>
        <authorList>
            <person name="Becker E.A."/>
            <person name="Seitzer P.M."/>
            <person name="Tritt A."/>
            <person name="Larsen D."/>
            <person name="Krusor M."/>
            <person name="Yao A.I."/>
            <person name="Wu D."/>
            <person name="Madern D."/>
            <person name="Eisen J.A."/>
            <person name="Darling A.E."/>
            <person name="Facciotti M.T."/>
        </authorList>
    </citation>
    <scope>NUCLEOTIDE SEQUENCE [LARGE SCALE GENOMIC DNA]</scope>
    <source>
        <strain evidence="2">ATCC 33959 / DSM 4427 / JCM 8863 / NBRC 102184 / NCIMB 2188 / Ma 2.38</strain>
    </source>
</reference>
<accession>M0H7V3</accession>
<keyword evidence="2" id="KW-1185">Reference proteome</keyword>
<sequence>MVDLFSLGGLLLAFFLVIMNGVFVAAEFAFVKVRPTQLTSSPR</sequence>
<organism evidence="1 2">
    <name type="scientific">Haloferax gibbonsii (strain ATCC 33959 / DSM 4427 / JCM 8863 / NBRC 102184 / NCIMB 2188 / Ma 2.38)</name>
    <dbReference type="NCBI Taxonomy" id="1227459"/>
    <lineage>
        <taxon>Archaea</taxon>
        <taxon>Methanobacteriati</taxon>
        <taxon>Methanobacteriota</taxon>
        <taxon>Stenosarchaea group</taxon>
        <taxon>Halobacteria</taxon>
        <taxon>Halobacteriales</taxon>
        <taxon>Haloferacaceae</taxon>
        <taxon>Haloferax</taxon>
    </lineage>
</organism>
<evidence type="ECO:0000313" key="1">
    <source>
        <dbReference type="EMBL" id="ELZ79898.1"/>
    </source>
</evidence>
<proteinExistence type="predicted"/>
<comment type="caution">
    <text evidence="1">The sequence shown here is derived from an EMBL/GenBank/DDBJ whole genome shotgun (WGS) entry which is preliminary data.</text>
</comment>